<organism evidence="2 3">
    <name type="scientific">Spodoptera littoralis</name>
    <name type="common">Egyptian cotton leafworm</name>
    <dbReference type="NCBI Taxonomy" id="7109"/>
    <lineage>
        <taxon>Eukaryota</taxon>
        <taxon>Metazoa</taxon>
        <taxon>Ecdysozoa</taxon>
        <taxon>Arthropoda</taxon>
        <taxon>Hexapoda</taxon>
        <taxon>Insecta</taxon>
        <taxon>Pterygota</taxon>
        <taxon>Neoptera</taxon>
        <taxon>Endopterygota</taxon>
        <taxon>Lepidoptera</taxon>
        <taxon>Glossata</taxon>
        <taxon>Ditrysia</taxon>
        <taxon>Noctuoidea</taxon>
        <taxon>Noctuidae</taxon>
        <taxon>Amphipyrinae</taxon>
        <taxon>Spodoptera</taxon>
    </lineage>
</organism>
<keyword evidence="1" id="KW-0472">Membrane</keyword>
<dbReference type="AlphaFoldDB" id="A0A9P0HUU1"/>
<name>A0A9P0HUU1_SPOLI</name>
<gene>
    <name evidence="2" type="ORF">SPLIT_LOCUS1100</name>
</gene>
<dbReference type="EMBL" id="LR824542">
    <property type="protein sequence ID" value="CAH1635738.1"/>
    <property type="molecule type" value="Genomic_DNA"/>
</dbReference>
<accession>A0A9P0HUU1</accession>
<feature type="transmembrane region" description="Helical" evidence="1">
    <location>
        <begin position="163"/>
        <end position="182"/>
    </location>
</feature>
<keyword evidence="1" id="KW-1133">Transmembrane helix</keyword>
<evidence type="ECO:0000313" key="2">
    <source>
        <dbReference type="EMBL" id="CAH1635738.1"/>
    </source>
</evidence>
<protein>
    <submittedName>
        <fullName evidence="2">Uncharacterized protein</fullName>
    </submittedName>
</protein>
<keyword evidence="3" id="KW-1185">Reference proteome</keyword>
<sequence>MFSKQKRKRKKKDVAYFSLTFIKYPGFSLQTFRSPIGSWRKCILVGEYSRSIQNMRQVNYPNNQLCSGMSSRFTCRCVYMVLLAKSCGLNAIYKPRSWIDTRSDVPLNVLTKTYGILSIIEGDYSIFCIAIFNSQYFVELFNKLDELDTVFHVSKAVFTRRRILSTFLVILPVAQLLSTFWLRKFNIQNIGAHINFFFLMLQGSIFYFVIVNIYVKLLMLNALLMKILRTTMSKQREIIFKDTVCDWIIKSVCVEPKIVRGDQHSWFELMQIYDKLADCVHLFNEIYCGQMINCSVK</sequence>
<dbReference type="Proteomes" id="UP001153321">
    <property type="component" value="Chromosome 11"/>
</dbReference>
<proteinExistence type="predicted"/>
<evidence type="ECO:0000313" key="3">
    <source>
        <dbReference type="Proteomes" id="UP001153321"/>
    </source>
</evidence>
<keyword evidence="1" id="KW-0812">Transmembrane</keyword>
<reference evidence="2" key="1">
    <citation type="submission" date="2022-02" db="EMBL/GenBank/DDBJ databases">
        <authorList>
            <person name="King R."/>
        </authorList>
    </citation>
    <scope>NUCLEOTIDE SEQUENCE</scope>
</reference>
<evidence type="ECO:0000256" key="1">
    <source>
        <dbReference type="SAM" id="Phobius"/>
    </source>
</evidence>
<feature type="transmembrane region" description="Helical" evidence="1">
    <location>
        <begin position="194"/>
        <end position="215"/>
    </location>
</feature>